<proteinExistence type="predicted"/>
<dbReference type="EMBL" id="CZBI01000004">
    <property type="protein sequence ID" value="CUQ26500.1"/>
    <property type="molecule type" value="Genomic_DNA"/>
</dbReference>
<organism evidence="1 2">
    <name type="scientific">Bacteroides thetaiotaomicron</name>
    <dbReference type="NCBI Taxonomy" id="818"/>
    <lineage>
        <taxon>Bacteria</taxon>
        <taxon>Pseudomonadati</taxon>
        <taxon>Bacteroidota</taxon>
        <taxon>Bacteroidia</taxon>
        <taxon>Bacteroidales</taxon>
        <taxon>Bacteroidaceae</taxon>
        <taxon>Bacteroides</taxon>
    </lineage>
</organism>
<dbReference type="Proteomes" id="UP000095541">
    <property type="component" value="Unassembled WGS sequence"/>
</dbReference>
<sequence>MEIYSIHQQAFVLSNEQTVYQKNGVTYIPVYYILFFEPDNAVVGEF</sequence>
<dbReference type="AlphaFoldDB" id="A0A174V396"/>
<evidence type="ECO:0000313" key="1">
    <source>
        <dbReference type="EMBL" id="CUQ26500.1"/>
    </source>
</evidence>
<name>A0A174V396_BACT4</name>
<evidence type="ECO:0000313" key="2">
    <source>
        <dbReference type="Proteomes" id="UP000095541"/>
    </source>
</evidence>
<reference evidence="1 2" key="1">
    <citation type="submission" date="2015-09" db="EMBL/GenBank/DDBJ databases">
        <authorList>
            <consortium name="Pathogen Informatics"/>
        </authorList>
    </citation>
    <scope>NUCLEOTIDE SEQUENCE [LARGE SCALE GENOMIC DNA]</scope>
    <source>
        <strain evidence="1 2">2789STDY5834945</strain>
    </source>
</reference>
<protein>
    <submittedName>
        <fullName evidence="1">Uncharacterized protein</fullName>
    </submittedName>
</protein>
<accession>A0A174V396</accession>
<gene>
    <name evidence="1" type="ORF">ERS852557_03250</name>
</gene>